<dbReference type="STRING" id="406100.SAMN04488052_10822"/>
<feature type="domain" description="Large ribosomal subunit protein uL15/eL18" evidence="6">
    <location>
        <begin position="85"/>
        <end position="142"/>
    </location>
</feature>
<gene>
    <name evidence="4" type="primary">rplO</name>
    <name evidence="7" type="ORF">SAMN04488052_10822</name>
</gene>
<proteinExistence type="inferred from homology"/>
<comment type="subunit">
    <text evidence="4">Part of the 50S ribosomal subunit.</text>
</comment>
<dbReference type="PANTHER" id="PTHR12934:SF11">
    <property type="entry name" value="LARGE RIBOSOMAL SUBUNIT PROTEIN UL15M"/>
    <property type="match status" value="1"/>
</dbReference>
<comment type="similarity">
    <text evidence="1 4">Belongs to the universal ribosomal protein uL15 family.</text>
</comment>
<dbReference type="InterPro" id="IPR030878">
    <property type="entry name" value="Ribosomal_uL15"/>
</dbReference>
<evidence type="ECO:0000259" key="6">
    <source>
        <dbReference type="Pfam" id="PF00828"/>
    </source>
</evidence>
<dbReference type="NCBIfam" id="TIGR01071">
    <property type="entry name" value="rplO_bact"/>
    <property type="match status" value="1"/>
</dbReference>
<evidence type="ECO:0000256" key="4">
    <source>
        <dbReference type="HAMAP-Rule" id="MF_01341"/>
    </source>
</evidence>
<dbReference type="AlphaFoldDB" id="A0A1H8USJ4"/>
<dbReference type="GO" id="GO:0003735">
    <property type="term" value="F:structural constituent of ribosome"/>
    <property type="evidence" value="ECO:0007669"/>
    <property type="project" value="InterPro"/>
</dbReference>
<name>A0A1H8USJ4_9GAMM</name>
<keyword evidence="3 4" id="KW-0687">Ribonucleoprotein</keyword>
<keyword evidence="8" id="KW-1185">Reference proteome</keyword>
<evidence type="ECO:0000256" key="2">
    <source>
        <dbReference type="ARBA" id="ARBA00022980"/>
    </source>
</evidence>
<evidence type="ECO:0000256" key="5">
    <source>
        <dbReference type="SAM" id="MobiDB-lite"/>
    </source>
</evidence>
<accession>A0A1H8USJ4</accession>
<evidence type="ECO:0000313" key="8">
    <source>
        <dbReference type="Proteomes" id="UP000199657"/>
    </source>
</evidence>
<dbReference type="OrthoDB" id="9810293at2"/>
<feature type="region of interest" description="Disordered" evidence="5">
    <location>
        <begin position="1"/>
        <end position="68"/>
    </location>
</feature>
<evidence type="ECO:0000256" key="3">
    <source>
        <dbReference type="ARBA" id="ARBA00023274"/>
    </source>
</evidence>
<dbReference type="InterPro" id="IPR005749">
    <property type="entry name" value="Ribosomal_uL15_bac-type"/>
</dbReference>
<dbReference type="PANTHER" id="PTHR12934">
    <property type="entry name" value="50S RIBOSOMAL PROTEIN L15"/>
    <property type="match status" value="1"/>
</dbReference>
<dbReference type="SUPFAM" id="SSF52080">
    <property type="entry name" value="Ribosomal proteins L15p and L18e"/>
    <property type="match status" value="1"/>
</dbReference>
<dbReference type="EMBL" id="FOEG01000008">
    <property type="protein sequence ID" value="SEP06159.1"/>
    <property type="molecule type" value="Genomic_DNA"/>
</dbReference>
<dbReference type="HAMAP" id="MF_01341">
    <property type="entry name" value="Ribosomal_uL15"/>
    <property type="match status" value="1"/>
</dbReference>
<keyword evidence="4" id="KW-0694">RNA-binding</keyword>
<dbReference type="InterPro" id="IPR036227">
    <property type="entry name" value="Ribosomal_uL15/eL18_sf"/>
</dbReference>
<protein>
    <recommendedName>
        <fullName evidence="4">Large ribosomal subunit protein uL15</fullName>
    </recommendedName>
</protein>
<evidence type="ECO:0000313" key="7">
    <source>
        <dbReference type="EMBL" id="SEP06159.1"/>
    </source>
</evidence>
<dbReference type="RefSeq" id="WP_091645249.1">
    <property type="nucleotide sequence ID" value="NZ_FOEG01000008.1"/>
</dbReference>
<comment type="function">
    <text evidence="4">Binds to the 23S rRNA.</text>
</comment>
<dbReference type="Gene3D" id="3.100.10.10">
    <property type="match status" value="1"/>
</dbReference>
<dbReference type="GO" id="GO:0019843">
    <property type="term" value="F:rRNA binding"/>
    <property type="evidence" value="ECO:0007669"/>
    <property type="project" value="UniProtKB-UniRule"/>
</dbReference>
<dbReference type="GO" id="GO:0022625">
    <property type="term" value="C:cytosolic large ribosomal subunit"/>
    <property type="evidence" value="ECO:0007669"/>
    <property type="project" value="TreeGrafter"/>
</dbReference>
<evidence type="ECO:0000256" key="1">
    <source>
        <dbReference type="ARBA" id="ARBA00007320"/>
    </source>
</evidence>
<keyword evidence="2 4" id="KW-0689">Ribosomal protein</keyword>
<dbReference type="InterPro" id="IPR021131">
    <property type="entry name" value="Ribosomal_uL15/eL18"/>
</dbReference>
<reference evidence="7 8" key="1">
    <citation type="submission" date="2016-10" db="EMBL/GenBank/DDBJ databases">
        <authorList>
            <person name="de Groot N.N."/>
        </authorList>
    </citation>
    <scope>NUCLEOTIDE SEQUENCE [LARGE SCALE GENOMIC DNA]</scope>
    <source>
        <strain evidence="7 8">CGMCC 1.6291</strain>
    </source>
</reference>
<dbReference type="Pfam" id="PF00828">
    <property type="entry name" value="Ribosomal_L27A"/>
    <property type="match status" value="1"/>
</dbReference>
<keyword evidence="4" id="KW-0699">rRNA-binding</keyword>
<sequence>MRLNTLKPAVGSRKERDRVGRGISAGGGKTAGRGHKGQHSRSGGYTKVGFEGGQMPLQRRVPKSGFRSRKSMVTAEVRLSELKYVDGGVVDLDSLKKADVIPMRARAAKIIESGSVEQAVTVKGVRVSKGARAAIEKAGGSVDA</sequence>
<dbReference type="Proteomes" id="UP000199657">
    <property type="component" value="Unassembled WGS sequence"/>
</dbReference>
<organism evidence="7 8">
    <name type="scientific">Aquisalimonas asiatica</name>
    <dbReference type="NCBI Taxonomy" id="406100"/>
    <lineage>
        <taxon>Bacteria</taxon>
        <taxon>Pseudomonadati</taxon>
        <taxon>Pseudomonadota</taxon>
        <taxon>Gammaproteobacteria</taxon>
        <taxon>Chromatiales</taxon>
        <taxon>Ectothiorhodospiraceae</taxon>
        <taxon>Aquisalimonas</taxon>
    </lineage>
</organism>
<dbReference type="GO" id="GO:0006412">
    <property type="term" value="P:translation"/>
    <property type="evidence" value="ECO:0007669"/>
    <property type="project" value="UniProtKB-UniRule"/>
</dbReference>